<dbReference type="EMBL" id="JALLPJ020000519">
    <property type="protein sequence ID" value="KAL3789584.1"/>
    <property type="molecule type" value="Genomic_DNA"/>
</dbReference>
<dbReference type="AlphaFoldDB" id="A0ABD3PPQ2"/>
<evidence type="ECO:0000256" key="1">
    <source>
        <dbReference type="SAM" id="MobiDB-lite"/>
    </source>
</evidence>
<evidence type="ECO:0000313" key="3">
    <source>
        <dbReference type="Proteomes" id="UP001530400"/>
    </source>
</evidence>
<proteinExistence type="predicted"/>
<dbReference type="Proteomes" id="UP001530400">
    <property type="component" value="Unassembled WGS sequence"/>
</dbReference>
<accession>A0ABD3PPQ2</accession>
<keyword evidence="3" id="KW-1185">Reference proteome</keyword>
<gene>
    <name evidence="2" type="ORF">ACHAWO_009147</name>
</gene>
<comment type="caution">
    <text evidence="2">The sequence shown here is derived from an EMBL/GenBank/DDBJ whole genome shotgun (WGS) entry which is preliminary data.</text>
</comment>
<reference evidence="2 3" key="1">
    <citation type="submission" date="2024-10" db="EMBL/GenBank/DDBJ databases">
        <title>Updated reference genomes for cyclostephanoid diatoms.</title>
        <authorList>
            <person name="Roberts W.R."/>
            <person name="Alverson A.J."/>
        </authorList>
    </citation>
    <scope>NUCLEOTIDE SEQUENCE [LARGE SCALE GENOMIC DNA]</scope>
    <source>
        <strain evidence="2 3">AJA010-31</strain>
    </source>
</reference>
<feature type="region of interest" description="Disordered" evidence="1">
    <location>
        <begin position="1"/>
        <end position="36"/>
    </location>
</feature>
<protein>
    <submittedName>
        <fullName evidence="2">Uncharacterized protein</fullName>
    </submittedName>
</protein>
<evidence type="ECO:0000313" key="2">
    <source>
        <dbReference type="EMBL" id="KAL3789584.1"/>
    </source>
</evidence>
<organism evidence="2 3">
    <name type="scientific">Cyclotella atomus</name>
    <dbReference type="NCBI Taxonomy" id="382360"/>
    <lineage>
        <taxon>Eukaryota</taxon>
        <taxon>Sar</taxon>
        <taxon>Stramenopiles</taxon>
        <taxon>Ochrophyta</taxon>
        <taxon>Bacillariophyta</taxon>
        <taxon>Coscinodiscophyceae</taxon>
        <taxon>Thalassiosirophycidae</taxon>
        <taxon>Stephanodiscales</taxon>
        <taxon>Stephanodiscaceae</taxon>
        <taxon>Cyclotella</taxon>
    </lineage>
</organism>
<feature type="compositionally biased region" description="Polar residues" evidence="1">
    <location>
        <begin position="22"/>
        <end position="31"/>
    </location>
</feature>
<sequence>MTNHIAARRREDETDSWVESGVANSSPTSSRRNSEHQIHAIREHSVASDPPTDQVPIYHVHKWEWANLLYLSFFSIYGITVRSFLGRIFGGDCDSTNPIDDWLTPFSSRICVTATGKTAQHGEHYLSTCPPTCLGVL</sequence>
<name>A0ABD3PPQ2_9STRA</name>